<dbReference type="Proteomes" id="UP000037035">
    <property type="component" value="Unassembled WGS sequence"/>
</dbReference>
<comment type="caution">
    <text evidence="1">The sequence shown here is derived from an EMBL/GenBank/DDBJ whole genome shotgun (WGS) entry which is preliminary data.</text>
</comment>
<protein>
    <submittedName>
        <fullName evidence="1">Putative signal peptide protein</fullName>
    </submittedName>
</protein>
<name>A0A0L6VCF1_9BASI</name>
<organism evidence="1 2">
    <name type="scientific">Puccinia sorghi</name>
    <dbReference type="NCBI Taxonomy" id="27349"/>
    <lineage>
        <taxon>Eukaryota</taxon>
        <taxon>Fungi</taxon>
        <taxon>Dikarya</taxon>
        <taxon>Basidiomycota</taxon>
        <taxon>Pucciniomycotina</taxon>
        <taxon>Pucciniomycetes</taxon>
        <taxon>Pucciniales</taxon>
        <taxon>Pucciniaceae</taxon>
        <taxon>Puccinia</taxon>
    </lineage>
</organism>
<dbReference type="VEuPathDB" id="FungiDB:VP01_1965g1"/>
<dbReference type="AlphaFoldDB" id="A0A0L6VCF1"/>
<dbReference type="EMBL" id="LAVV01006798">
    <property type="protein sequence ID" value="KNZ58257.1"/>
    <property type="molecule type" value="Genomic_DNA"/>
</dbReference>
<keyword evidence="2" id="KW-1185">Reference proteome</keyword>
<evidence type="ECO:0000313" key="2">
    <source>
        <dbReference type="Proteomes" id="UP000037035"/>
    </source>
</evidence>
<evidence type="ECO:0000313" key="1">
    <source>
        <dbReference type="EMBL" id="KNZ58257.1"/>
    </source>
</evidence>
<accession>A0A0L6VCF1</accession>
<gene>
    <name evidence="1" type="ORF">VP01_1965g1</name>
</gene>
<reference evidence="1 2" key="1">
    <citation type="submission" date="2015-08" db="EMBL/GenBank/DDBJ databases">
        <title>Next Generation Sequencing and Analysis of the Genome of Puccinia sorghi L Schw, the Causal Agent of Maize Common Rust.</title>
        <authorList>
            <person name="Rochi L."/>
            <person name="Burguener G."/>
            <person name="Darino M."/>
            <person name="Turjanski A."/>
            <person name="Kreff E."/>
            <person name="Dieguez M.J."/>
            <person name="Sacco F."/>
        </authorList>
    </citation>
    <scope>NUCLEOTIDE SEQUENCE [LARGE SCALE GENOMIC DNA]</scope>
    <source>
        <strain evidence="1 2">RO10H11247</strain>
    </source>
</reference>
<sequence length="324" mass="36270">MILLCTFVHPPLTNLLATTLIITLSKSTVLSSPTHITIQIVSKLNGRHGWQPSVSFFLACSKLSISIPVEPIGINTSVTSNKIIPNLPKIFQKIKQSQRPSSKAPIRPTSEATKYQVDLPRATTSVGPASTAQLETGRLTCKKKRHILFIGFRCSTIYKNAALPLYFKFPLENLFWIHQIHRKLVLGKPHLSSFQDSWQIGREARAIFAMWKVGCLFSVEMEHQTTYFEHQALAYCGTLNNGLLIGKKQCHEDGGKDIQGLGGMIIGWFFRGLRLSQTFISNAKQPPQVLNLPNSNSDLAPAVVRHLGQKTLDQWMWCLRVLSL</sequence>
<proteinExistence type="predicted"/>